<dbReference type="GO" id="GO:0006433">
    <property type="term" value="P:prolyl-tRNA aminoacylation"/>
    <property type="evidence" value="ECO:0007669"/>
    <property type="project" value="TreeGrafter"/>
</dbReference>
<dbReference type="GO" id="GO:0005829">
    <property type="term" value="C:cytosol"/>
    <property type="evidence" value="ECO:0007669"/>
    <property type="project" value="TreeGrafter"/>
</dbReference>
<accession>A0A1F6M883</accession>
<gene>
    <name evidence="2" type="ORF">A3J66_00845</name>
</gene>
<dbReference type="GO" id="GO:0004827">
    <property type="term" value="F:proline-tRNA ligase activity"/>
    <property type="evidence" value="ECO:0007669"/>
    <property type="project" value="TreeGrafter"/>
</dbReference>
<dbReference type="SUPFAM" id="SSF55681">
    <property type="entry name" value="Class II aaRS and biotin synthetases"/>
    <property type="match status" value="1"/>
</dbReference>
<feature type="region of interest" description="Disordered" evidence="1">
    <location>
        <begin position="1"/>
        <end position="26"/>
    </location>
</feature>
<dbReference type="PANTHER" id="PTHR42753:SF2">
    <property type="entry name" value="PROLINE--TRNA LIGASE"/>
    <property type="match status" value="1"/>
</dbReference>
<dbReference type="PANTHER" id="PTHR42753">
    <property type="entry name" value="MITOCHONDRIAL RIBOSOME PROTEIN L39/PROLYL-TRNA LIGASE FAMILY MEMBER"/>
    <property type="match status" value="1"/>
</dbReference>
<dbReference type="Gene3D" id="3.30.930.10">
    <property type="entry name" value="Bira Bifunctional Protein, Domain 2"/>
    <property type="match status" value="1"/>
</dbReference>
<proteinExistence type="predicted"/>
<evidence type="ECO:0008006" key="4">
    <source>
        <dbReference type="Google" id="ProtNLM"/>
    </source>
</evidence>
<dbReference type="EMBL" id="MFQB01000026">
    <property type="protein sequence ID" value="OGH67743.1"/>
    <property type="molecule type" value="Genomic_DNA"/>
</dbReference>
<comment type="caution">
    <text evidence="2">The sequence shown here is derived from an EMBL/GenBank/DDBJ whole genome shotgun (WGS) entry which is preliminary data.</text>
</comment>
<dbReference type="Proteomes" id="UP000176282">
    <property type="component" value="Unassembled WGS sequence"/>
</dbReference>
<sequence>MKPSQRKNAMRTTRLFPPTLRDDPSGAEAVSHRLLLRAGFITQVSSGVYALQYMGLRVLEKVRCIVREEMDEIGCLEIDMPILQPQEFQAR</sequence>
<evidence type="ECO:0000256" key="1">
    <source>
        <dbReference type="SAM" id="MobiDB-lite"/>
    </source>
</evidence>
<dbReference type="AlphaFoldDB" id="A0A1F6M883"/>
<dbReference type="InterPro" id="IPR045864">
    <property type="entry name" value="aa-tRNA-synth_II/BPL/LPL"/>
</dbReference>
<reference evidence="2 3" key="1">
    <citation type="journal article" date="2016" name="Nat. Commun.">
        <title>Thousands of microbial genomes shed light on interconnected biogeochemical processes in an aquifer system.</title>
        <authorList>
            <person name="Anantharaman K."/>
            <person name="Brown C.T."/>
            <person name="Hug L.A."/>
            <person name="Sharon I."/>
            <person name="Castelle C.J."/>
            <person name="Probst A.J."/>
            <person name="Thomas B.C."/>
            <person name="Singh A."/>
            <person name="Wilkins M.J."/>
            <person name="Karaoz U."/>
            <person name="Brodie E.L."/>
            <person name="Williams K.H."/>
            <person name="Hubbard S.S."/>
            <person name="Banfield J.F."/>
        </authorList>
    </citation>
    <scope>NUCLEOTIDE SEQUENCE [LARGE SCALE GENOMIC DNA]</scope>
</reference>
<dbReference type="InterPro" id="IPR050062">
    <property type="entry name" value="Pro-tRNA_synthetase"/>
</dbReference>
<protein>
    <recommendedName>
        <fullName evidence="4">Proline--tRNA ligase</fullName>
    </recommendedName>
</protein>
<evidence type="ECO:0000313" key="3">
    <source>
        <dbReference type="Proteomes" id="UP000176282"/>
    </source>
</evidence>
<dbReference type="STRING" id="1798680.A3J66_00845"/>
<name>A0A1F6M883_9BACT</name>
<evidence type="ECO:0000313" key="2">
    <source>
        <dbReference type="EMBL" id="OGH67743.1"/>
    </source>
</evidence>
<organism evidence="2 3">
    <name type="scientific">Candidatus Magasanikbacteria bacterium RIFCSPHIGHO2_02_FULL_47_14</name>
    <dbReference type="NCBI Taxonomy" id="1798680"/>
    <lineage>
        <taxon>Bacteria</taxon>
        <taxon>Candidatus Magasanikiibacteriota</taxon>
    </lineage>
</organism>